<protein>
    <submittedName>
        <fullName evidence="3">Response regulator</fullName>
    </submittedName>
</protein>
<proteinExistence type="predicted"/>
<accession>A0A7C2JX92</accession>
<evidence type="ECO:0000259" key="2">
    <source>
        <dbReference type="PROSITE" id="PS50110"/>
    </source>
</evidence>
<organism evidence="3">
    <name type="scientific">Schlesneria paludicola</name>
    <dbReference type="NCBI Taxonomy" id="360056"/>
    <lineage>
        <taxon>Bacteria</taxon>
        <taxon>Pseudomonadati</taxon>
        <taxon>Planctomycetota</taxon>
        <taxon>Planctomycetia</taxon>
        <taxon>Planctomycetales</taxon>
        <taxon>Planctomycetaceae</taxon>
        <taxon>Schlesneria</taxon>
    </lineage>
</organism>
<dbReference type="PROSITE" id="PS50110">
    <property type="entry name" value="RESPONSE_REGULATORY"/>
    <property type="match status" value="1"/>
</dbReference>
<evidence type="ECO:0000313" key="3">
    <source>
        <dbReference type="EMBL" id="HEN14804.1"/>
    </source>
</evidence>
<dbReference type="Pfam" id="PF00072">
    <property type="entry name" value="Response_reg"/>
    <property type="match status" value="1"/>
</dbReference>
<keyword evidence="1" id="KW-0597">Phosphoprotein</keyword>
<dbReference type="GO" id="GO:0000160">
    <property type="term" value="P:phosphorelay signal transduction system"/>
    <property type="evidence" value="ECO:0007669"/>
    <property type="project" value="InterPro"/>
</dbReference>
<dbReference type="InterPro" id="IPR052893">
    <property type="entry name" value="TCS_response_regulator"/>
</dbReference>
<dbReference type="InterPro" id="IPR011006">
    <property type="entry name" value="CheY-like_superfamily"/>
</dbReference>
<evidence type="ECO:0000256" key="1">
    <source>
        <dbReference type="PROSITE-ProRule" id="PRU00169"/>
    </source>
</evidence>
<dbReference type="EMBL" id="DSOK01000150">
    <property type="protein sequence ID" value="HEN14804.1"/>
    <property type="molecule type" value="Genomic_DNA"/>
</dbReference>
<dbReference type="SMART" id="SM00448">
    <property type="entry name" value="REC"/>
    <property type="match status" value="1"/>
</dbReference>
<comment type="caution">
    <text evidence="3">The sequence shown here is derived from an EMBL/GenBank/DDBJ whole genome shotgun (WGS) entry which is preliminary data.</text>
</comment>
<dbReference type="PANTHER" id="PTHR44520">
    <property type="entry name" value="RESPONSE REGULATOR RCP1-RELATED"/>
    <property type="match status" value="1"/>
</dbReference>
<reference evidence="3" key="1">
    <citation type="journal article" date="2020" name="mSystems">
        <title>Genome- and Community-Level Interaction Insights into Carbon Utilization and Element Cycling Functions of Hydrothermarchaeota in Hydrothermal Sediment.</title>
        <authorList>
            <person name="Zhou Z."/>
            <person name="Liu Y."/>
            <person name="Xu W."/>
            <person name="Pan J."/>
            <person name="Luo Z.H."/>
            <person name="Li M."/>
        </authorList>
    </citation>
    <scope>NUCLEOTIDE SEQUENCE [LARGE SCALE GENOMIC DNA]</scope>
    <source>
        <strain evidence="3">SpSt-339</strain>
    </source>
</reference>
<dbReference type="AlphaFoldDB" id="A0A7C2JX92"/>
<dbReference type="Gene3D" id="3.40.50.2300">
    <property type="match status" value="1"/>
</dbReference>
<dbReference type="PANTHER" id="PTHR44520:SF1">
    <property type="entry name" value="TWO-COMPONENT SYSTEM REGULATORY PROTEIN"/>
    <property type="match status" value="1"/>
</dbReference>
<dbReference type="InterPro" id="IPR001789">
    <property type="entry name" value="Sig_transdc_resp-reg_receiver"/>
</dbReference>
<dbReference type="CDD" id="cd17557">
    <property type="entry name" value="REC_Rcp-like"/>
    <property type="match status" value="1"/>
</dbReference>
<dbReference type="SUPFAM" id="SSF52172">
    <property type="entry name" value="CheY-like"/>
    <property type="match status" value="1"/>
</dbReference>
<feature type="modified residue" description="4-aspartylphosphate" evidence="1">
    <location>
        <position position="78"/>
    </location>
</feature>
<sequence>MKQDHVRSILSPGSLHPILIVEDNDIDFRQTIKAFKESHLGNPVYRCVDGDDALDFLHQRGKYSDPSTAPRPSIILLDLRMPGTDGKEVLREIKGNPDLRTIPVVVLTTSDAPVDVEACYAAGANSYVCKPVTFEGYLKAVRSLDEYWFHIAILPDVGEPQ</sequence>
<name>A0A7C2JX92_9PLAN</name>
<feature type="domain" description="Response regulatory" evidence="2">
    <location>
        <begin position="17"/>
        <end position="145"/>
    </location>
</feature>
<gene>
    <name evidence="3" type="ORF">ENQ76_04955</name>
</gene>